<dbReference type="Proteomes" id="UP001595979">
    <property type="component" value="Unassembled WGS sequence"/>
</dbReference>
<keyword evidence="3" id="KW-1185">Reference proteome</keyword>
<dbReference type="RefSeq" id="WP_380044938.1">
    <property type="nucleotide sequence ID" value="NZ_JBHSOH010000001.1"/>
</dbReference>
<proteinExistence type="predicted"/>
<feature type="transmembrane region" description="Helical" evidence="1">
    <location>
        <begin position="7"/>
        <end position="25"/>
    </location>
</feature>
<feature type="transmembrane region" description="Helical" evidence="1">
    <location>
        <begin position="31"/>
        <end position="47"/>
    </location>
</feature>
<protein>
    <recommendedName>
        <fullName evidence="4">DUF2892 domain-containing protein</fullName>
    </recommendedName>
</protein>
<comment type="caution">
    <text evidence="2">The sequence shown here is derived from an EMBL/GenBank/DDBJ whole genome shotgun (WGS) entry which is preliminary data.</text>
</comment>
<keyword evidence="1" id="KW-0812">Transmembrane</keyword>
<sequence>MKPQAGIGRLLLVAVLAVALGMFLGVQFKEFILAAYMTAVTALLAIGDRK</sequence>
<gene>
    <name evidence="2" type="ORF">ACFPQ6_00085</name>
</gene>
<reference evidence="3" key="1">
    <citation type="journal article" date="2019" name="Int. J. Syst. Evol. Microbiol.">
        <title>The Global Catalogue of Microorganisms (GCM) 10K type strain sequencing project: providing services to taxonomists for standard genome sequencing and annotation.</title>
        <authorList>
            <consortium name="The Broad Institute Genomics Platform"/>
            <consortium name="The Broad Institute Genome Sequencing Center for Infectious Disease"/>
            <person name="Wu L."/>
            <person name="Ma J."/>
        </authorList>
    </citation>
    <scope>NUCLEOTIDE SEQUENCE [LARGE SCALE GENOMIC DNA]</scope>
    <source>
        <strain evidence="3">CGMCC 1.15053</strain>
    </source>
</reference>
<dbReference type="EMBL" id="JBHSOH010000001">
    <property type="protein sequence ID" value="MFC5846694.1"/>
    <property type="molecule type" value="Genomic_DNA"/>
</dbReference>
<keyword evidence="1" id="KW-1133">Transmembrane helix</keyword>
<evidence type="ECO:0008006" key="4">
    <source>
        <dbReference type="Google" id="ProtNLM"/>
    </source>
</evidence>
<evidence type="ECO:0000313" key="2">
    <source>
        <dbReference type="EMBL" id="MFC5846694.1"/>
    </source>
</evidence>
<name>A0ABW1DEH6_9DEIO</name>
<accession>A0ABW1DEH6</accession>
<evidence type="ECO:0000313" key="3">
    <source>
        <dbReference type="Proteomes" id="UP001595979"/>
    </source>
</evidence>
<keyword evidence="1" id="KW-0472">Membrane</keyword>
<organism evidence="2 3">
    <name type="scientific">Deinococcus petrolearius</name>
    <dbReference type="NCBI Taxonomy" id="1751295"/>
    <lineage>
        <taxon>Bacteria</taxon>
        <taxon>Thermotogati</taxon>
        <taxon>Deinococcota</taxon>
        <taxon>Deinococci</taxon>
        <taxon>Deinococcales</taxon>
        <taxon>Deinococcaceae</taxon>
        <taxon>Deinococcus</taxon>
    </lineage>
</organism>
<evidence type="ECO:0000256" key="1">
    <source>
        <dbReference type="SAM" id="Phobius"/>
    </source>
</evidence>